<comment type="function">
    <text evidence="5">Stores iron in a soluble, non-toxic, readily available form. Important for iron homeostasis. Iron is taken up in the ferrous form and deposited as ferric hydroxides after oxidation.</text>
</comment>
<dbReference type="Gene3D" id="1.20.1260.10">
    <property type="match status" value="1"/>
</dbReference>
<dbReference type="PROSITE" id="PS50905">
    <property type="entry name" value="FERRITIN_LIKE"/>
    <property type="match status" value="1"/>
</dbReference>
<dbReference type="GO" id="GO:0008198">
    <property type="term" value="F:ferrous iron binding"/>
    <property type="evidence" value="ECO:0007669"/>
    <property type="project" value="TreeGrafter"/>
</dbReference>
<gene>
    <name evidence="8" type="ORF">PYX00_001424</name>
</gene>
<dbReference type="SUPFAM" id="SSF47240">
    <property type="entry name" value="Ferritin-like"/>
    <property type="match status" value="1"/>
</dbReference>
<dbReference type="PANTHER" id="PTHR11431:SF51">
    <property type="entry name" value="FERRITIN"/>
    <property type="match status" value="1"/>
</dbReference>
<dbReference type="InterPro" id="IPR001519">
    <property type="entry name" value="Ferritin"/>
</dbReference>
<evidence type="ECO:0000256" key="2">
    <source>
        <dbReference type="ARBA" id="ARBA00022434"/>
    </source>
</evidence>
<accession>A0AAW2ID65</accession>
<evidence type="ECO:0000313" key="8">
    <source>
        <dbReference type="EMBL" id="KAL0279992.1"/>
    </source>
</evidence>
<protein>
    <recommendedName>
        <fullName evidence="5">Ferritin</fullName>
    </recommendedName>
</protein>
<reference evidence="8" key="1">
    <citation type="journal article" date="2024" name="Gigascience">
        <title>Chromosome-level genome of the poultry shaft louse Menopon gallinae provides insight into the host-switching and adaptive evolution of parasitic lice.</title>
        <authorList>
            <person name="Xu Y."/>
            <person name="Ma L."/>
            <person name="Liu S."/>
            <person name="Liang Y."/>
            <person name="Liu Q."/>
            <person name="He Z."/>
            <person name="Tian L."/>
            <person name="Duan Y."/>
            <person name="Cai W."/>
            <person name="Li H."/>
            <person name="Song F."/>
        </authorList>
    </citation>
    <scope>NUCLEOTIDE SEQUENCE</scope>
    <source>
        <strain evidence="8">Cailab_2023a</strain>
    </source>
</reference>
<evidence type="ECO:0000256" key="1">
    <source>
        <dbReference type="ARBA" id="ARBA00007513"/>
    </source>
</evidence>
<feature type="signal peptide" evidence="6">
    <location>
        <begin position="1"/>
        <end position="17"/>
    </location>
</feature>
<proteinExistence type="inferred from homology"/>
<keyword evidence="6" id="KW-0732">Signal</keyword>
<evidence type="ECO:0000256" key="5">
    <source>
        <dbReference type="RuleBase" id="RU361145"/>
    </source>
</evidence>
<keyword evidence="3 5" id="KW-0479">Metal-binding</keyword>
<dbReference type="InterPro" id="IPR008331">
    <property type="entry name" value="Ferritin_DPS_dom"/>
</dbReference>
<feature type="domain" description="Ferritin-like diiron" evidence="7">
    <location>
        <begin position="45"/>
        <end position="202"/>
    </location>
</feature>
<dbReference type="PANTHER" id="PTHR11431">
    <property type="entry name" value="FERRITIN"/>
    <property type="match status" value="1"/>
</dbReference>
<dbReference type="CDD" id="cd01056">
    <property type="entry name" value="Euk_Ferritin"/>
    <property type="match status" value="1"/>
</dbReference>
<evidence type="ECO:0000259" key="7">
    <source>
        <dbReference type="PROSITE" id="PS50905"/>
    </source>
</evidence>
<dbReference type="InterPro" id="IPR009078">
    <property type="entry name" value="Ferritin-like_SF"/>
</dbReference>
<keyword evidence="4 5" id="KW-0408">Iron</keyword>
<evidence type="ECO:0000256" key="3">
    <source>
        <dbReference type="ARBA" id="ARBA00022723"/>
    </source>
</evidence>
<comment type="caution">
    <text evidence="8">The sequence shown here is derived from an EMBL/GenBank/DDBJ whole genome shotgun (WGS) entry which is preliminary data.</text>
</comment>
<dbReference type="InterPro" id="IPR012347">
    <property type="entry name" value="Ferritin-like"/>
</dbReference>
<dbReference type="GO" id="GO:0006879">
    <property type="term" value="P:intracellular iron ion homeostasis"/>
    <property type="evidence" value="ECO:0007669"/>
    <property type="project" value="UniProtKB-KW"/>
</dbReference>
<dbReference type="GO" id="GO:0005737">
    <property type="term" value="C:cytoplasm"/>
    <property type="evidence" value="ECO:0007669"/>
    <property type="project" value="TreeGrafter"/>
</dbReference>
<evidence type="ECO:0000256" key="6">
    <source>
        <dbReference type="SAM" id="SignalP"/>
    </source>
</evidence>
<dbReference type="AlphaFoldDB" id="A0AAW2ID65"/>
<feature type="chain" id="PRO_5043833952" description="Ferritin" evidence="6">
    <location>
        <begin position="18"/>
        <end position="223"/>
    </location>
</feature>
<dbReference type="Pfam" id="PF00210">
    <property type="entry name" value="Ferritin"/>
    <property type="match status" value="1"/>
</dbReference>
<dbReference type="GO" id="GO:0006826">
    <property type="term" value="P:iron ion transport"/>
    <property type="evidence" value="ECO:0007669"/>
    <property type="project" value="InterPro"/>
</dbReference>
<keyword evidence="2 5" id="KW-0409">Iron storage</keyword>
<organism evidence="8">
    <name type="scientific">Menopon gallinae</name>
    <name type="common">poultry shaft louse</name>
    <dbReference type="NCBI Taxonomy" id="328185"/>
    <lineage>
        <taxon>Eukaryota</taxon>
        <taxon>Metazoa</taxon>
        <taxon>Ecdysozoa</taxon>
        <taxon>Arthropoda</taxon>
        <taxon>Hexapoda</taxon>
        <taxon>Insecta</taxon>
        <taxon>Pterygota</taxon>
        <taxon>Neoptera</taxon>
        <taxon>Paraneoptera</taxon>
        <taxon>Psocodea</taxon>
        <taxon>Troctomorpha</taxon>
        <taxon>Phthiraptera</taxon>
        <taxon>Amblycera</taxon>
        <taxon>Menoponidae</taxon>
        <taxon>Menopon</taxon>
    </lineage>
</organism>
<dbReference type="GO" id="GO:0008199">
    <property type="term" value="F:ferric iron binding"/>
    <property type="evidence" value="ECO:0007669"/>
    <property type="project" value="InterPro"/>
</dbReference>
<dbReference type="InterPro" id="IPR009040">
    <property type="entry name" value="Ferritin-like_diiron"/>
</dbReference>
<evidence type="ECO:0000256" key="4">
    <source>
        <dbReference type="ARBA" id="ARBA00023004"/>
    </source>
</evidence>
<sequence length="223" mass="24940">MMIIALLFASVLGTSSAVGGFCESDVTAACKHGGSSDLLHCDSRFGEIDGVEFDLQTFVNKHIAHSFQYLLLSSHFKTYEKNRGGFSKLFRHLSDETWKNAIDLIKYLTKRGGRADFGGVRQDDLLVQIAVNNMGTYELNELESLAKALDIQKSFAEEANRIHLVAVKDSEAMSHLENTFVHRLADSIRALAGHANDLKNMIAANTYNSLHVYLFDEYLKKLY</sequence>
<dbReference type="EMBL" id="JARGDH010000001">
    <property type="protein sequence ID" value="KAL0279992.1"/>
    <property type="molecule type" value="Genomic_DNA"/>
</dbReference>
<comment type="similarity">
    <text evidence="1 5">Belongs to the ferritin family.</text>
</comment>
<name>A0AAW2ID65_9NEOP</name>